<dbReference type="GeneID" id="36400973"/>
<name>A0A0N7L472_PLAHL</name>
<proteinExistence type="predicted"/>
<protein>
    <submittedName>
        <fullName evidence="1">Uncharacterized protein</fullName>
    </submittedName>
</protein>
<organism evidence="1 2">
    <name type="scientific">Plasmopara halstedii</name>
    <name type="common">Downy mildew of sunflower</name>
    <dbReference type="NCBI Taxonomy" id="4781"/>
    <lineage>
        <taxon>Eukaryota</taxon>
        <taxon>Sar</taxon>
        <taxon>Stramenopiles</taxon>
        <taxon>Oomycota</taxon>
        <taxon>Peronosporomycetes</taxon>
        <taxon>Peronosporales</taxon>
        <taxon>Peronosporaceae</taxon>
        <taxon>Plasmopara</taxon>
    </lineage>
</organism>
<dbReference type="Proteomes" id="UP000054928">
    <property type="component" value="Unassembled WGS sequence"/>
</dbReference>
<keyword evidence="2" id="KW-1185">Reference proteome</keyword>
<dbReference type="EMBL" id="CCYD01000291">
    <property type="protein sequence ID" value="CEG37867.1"/>
    <property type="molecule type" value="Genomic_DNA"/>
</dbReference>
<evidence type="ECO:0000313" key="2">
    <source>
        <dbReference type="Proteomes" id="UP000054928"/>
    </source>
</evidence>
<reference evidence="2" key="1">
    <citation type="submission" date="2014-09" db="EMBL/GenBank/DDBJ databases">
        <authorList>
            <person name="Sharma Rahul"/>
            <person name="Thines Marco"/>
        </authorList>
    </citation>
    <scope>NUCLEOTIDE SEQUENCE [LARGE SCALE GENOMIC DNA]</scope>
</reference>
<sequence>MKVPEVFAAVCAALSVMCSWPLVMTAAVSLWRSPPTTDSAVYFDTPYTS</sequence>
<evidence type="ECO:0000313" key="1">
    <source>
        <dbReference type="EMBL" id="CEG37867.1"/>
    </source>
</evidence>
<accession>A0A0N7L472</accession>
<dbReference type="RefSeq" id="XP_024574236.1">
    <property type="nucleotide sequence ID" value="XM_024723239.1"/>
</dbReference>
<dbReference type="AlphaFoldDB" id="A0A0N7L472"/>